<dbReference type="PANTHER" id="PTHR10877:SF183">
    <property type="entry name" value="AT14535P-RELATED"/>
    <property type="match status" value="1"/>
</dbReference>
<evidence type="ECO:0000256" key="9">
    <source>
        <dbReference type="ARBA" id="ARBA00023065"/>
    </source>
</evidence>
<comment type="subcellular location">
    <subcellularLocation>
        <location evidence="2">Cell membrane</location>
        <topology evidence="2">Multi-pass membrane protein</topology>
    </subcellularLocation>
    <subcellularLocation>
        <location evidence="1">Cell projection</location>
        <location evidence="1">Cilium</location>
    </subcellularLocation>
</comment>
<evidence type="ECO:0000256" key="4">
    <source>
        <dbReference type="ARBA" id="ARBA00022448"/>
    </source>
</evidence>
<keyword evidence="9" id="KW-0406">Ion transport</keyword>
<evidence type="ECO:0000256" key="12">
    <source>
        <dbReference type="ARBA" id="ARBA00023180"/>
    </source>
</evidence>
<gene>
    <name evidence="19" type="ORF">ONB1V03_LOCUS14706</name>
</gene>
<dbReference type="InterPro" id="IPR046791">
    <property type="entry name" value="Polycystin_dom"/>
</dbReference>
<dbReference type="SUPFAM" id="SSF81324">
    <property type="entry name" value="Voltage-gated potassium channels"/>
    <property type="match status" value="1"/>
</dbReference>
<dbReference type="EMBL" id="CAJPVJ010014280">
    <property type="protein sequence ID" value="CAG2175267.1"/>
    <property type="molecule type" value="Genomic_DNA"/>
</dbReference>
<feature type="domain" description="Polycystin" evidence="18">
    <location>
        <begin position="28"/>
        <end position="220"/>
    </location>
</feature>
<organism evidence="19">
    <name type="scientific">Oppiella nova</name>
    <dbReference type="NCBI Taxonomy" id="334625"/>
    <lineage>
        <taxon>Eukaryota</taxon>
        <taxon>Metazoa</taxon>
        <taxon>Ecdysozoa</taxon>
        <taxon>Arthropoda</taxon>
        <taxon>Chelicerata</taxon>
        <taxon>Arachnida</taxon>
        <taxon>Acari</taxon>
        <taxon>Acariformes</taxon>
        <taxon>Sarcoptiformes</taxon>
        <taxon>Oribatida</taxon>
        <taxon>Brachypylina</taxon>
        <taxon>Oppioidea</taxon>
        <taxon>Oppiidae</taxon>
        <taxon>Oppiella</taxon>
    </lineage>
</organism>
<dbReference type="InterPro" id="IPR003915">
    <property type="entry name" value="PKD_2"/>
</dbReference>
<dbReference type="AlphaFoldDB" id="A0A7R9QUX7"/>
<feature type="non-terminal residue" evidence="19">
    <location>
        <position position="501"/>
    </location>
</feature>
<feature type="transmembrane region" description="Helical" evidence="16">
    <location>
        <begin position="340"/>
        <end position="359"/>
    </location>
</feature>
<evidence type="ECO:0000256" key="16">
    <source>
        <dbReference type="SAM" id="Phobius"/>
    </source>
</evidence>
<dbReference type="FunFam" id="1.10.287.70:FF:000055">
    <property type="entry name" value="Polycystic kidney disease 2-like 1"/>
    <property type="match status" value="1"/>
</dbReference>
<evidence type="ECO:0000259" key="17">
    <source>
        <dbReference type="Pfam" id="PF08016"/>
    </source>
</evidence>
<keyword evidence="12" id="KW-0325">Glycoprotein</keyword>
<evidence type="ECO:0000256" key="5">
    <source>
        <dbReference type="ARBA" id="ARBA00022475"/>
    </source>
</evidence>
<keyword evidence="14" id="KW-0407">Ion channel</keyword>
<name>A0A7R9QUX7_9ACAR</name>
<dbReference type="EMBL" id="OC929105">
    <property type="protein sequence ID" value="CAD7658081.1"/>
    <property type="molecule type" value="Genomic_DNA"/>
</dbReference>
<feature type="transmembrane region" description="Helical" evidence="16">
    <location>
        <begin position="267"/>
        <end position="287"/>
    </location>
</feature>
<keyword evidence="11" id="KW-1015">Disulfide bond</keyword>
<keyword evidence="7 16" id="KW-1133">Transmembrane helix</keyword>
<evidence type="ECO:0000256" key="8">
    <source>
        <dbReference type="ARBA" id="ARBA00023054"/>
    </source>
</evidence>
<evidence type="ECO:0000259" key="18">
    <source>
        <dbReference type="Pfam" id="PF20519"/>
    </source>
</evidence>
<evidence type="ECO:0000256" key="10">
    <source>
        <dbReference type="ARBA" id="ARBA00023136"/>
    </source>
</evidence>
<dbReference type="Gene3D" id="1.10.287.70">
    <property type="match status" value="1"/>
</dbReference>
<evidence type="ECO:0000256" key="2">
    <source>
        <dbReference type="ARBA" id="ARBA00004651"/>
    </source>
</evidence>
<feature type="disulfide bond" evidence="15">
    <location>
        <begin position="88"/>
        <end position="101"/>
    </location>
</feature>
<feature type="domain" description="Polycystin cation channel PKD1/PKD2" evidence="17">
    <location>
        <begin position="224"/>
        <end position="300"/>
    </location>
</feature>
<dbReference type="GO" id="GO:0005509">
    <property type="term" value="F:calcium ion binding"/>
    <property type="evidence" value="ECO:0007669"/>
    <property type="project" value="InterPro"/>
</dbReference>
<protein>
    <submittedName>
        <fullName evidence="19">Uncharacterized protein</fullName>
    </submittedName>
</protein>
<dbReference type="Proteomes" id="UP000728032">
    <property type="component" value="Unassembled WGS sequence"/>
</dbReference>
<keyword evidence="6 16" id="KW-0812">Transmembrane</keyword>
<dbReference type="GO" id="GO:0005886">
    <property type="term" value="C:plasma membrane"/>
    <property type="evidence" value="ECO:0007669"/>
    <property type="project" value="UniProtKB-SubCell"/>
</dbReference>
<dbReference type="PANTHER" id="PTHR10877">
    <property type="entry name" value="POLYCYSTIN FAMILY MEMBER"/>
    <property type="match status" value="1"/>
</dbReference>
<feature type="transmembrane region" description="Helical" evidence="16">
    <location>
        <begin position="229"/>
        <end position="247"/>
    </location>
</feature>
<evidence type="ECO:0000256" key="1">
    <source>
        <dbReference type="ARBA" id="ARBA00004138"/>
    </source>
</evidence>
<feature type="transmembrane region" description="Helical" evidence="16">
    <location>
        <begin position="437"/>
        <end position="462"/>
    </location>
</feature>
<evidence type="ECO:0000256" key="3">
    <source>
        <dbReference type="ARBA" id="ARBA00007200"/>
    </source>
</evidence>
<feature type="domain" description="Polycystin cation channel PKD1/PKD2" evidence="17">
    <location>
        <begin position="325"/>
        <end position="469"/>
    </location>
</feature>
<keyword evidence="4" id="KW-0813">Transport</keyword>
<keyword evidence="20" id="KW-1185">Reference proteome</keyword>
<dbReference type="PRINTS" id="PR01433">
    <property type="entry name" value="POLYCYSTIN2"/>
</dbReference>
<evidence type="ECO:0000256" key="13">
    <source>
        <dbReference type="ARBA" id="ARBA00023273"/>
    </source>
</evidence>
<proteinExistence type="inferred from homology"/>
<evidence type="ECO:0000313" key="19">
    <source>
        <dbReference type="EMBL" id="CAD7658081.1"/>
    </source>
</evidence>
<dbReference type="GO" id="GO:0050982">
    <property type="term" value="P:detection of mechanical stimulus"/>
    <property type="evidence" value="ECO:0007669"/>
    <property type="project" value="TreeGrafter"/>
</dbReference>
<keyword evidence="10 16" id="KW-0472">Membrane</keyword>
<feature type="transmembrane region" description="Helical" evidence="16">
    <location>
        <begin position="379"/>
        <end position="401"/>
    </location>
</feature>
<dbReference type="InterPro" id="IPR013122">
    <property type="entry name" value="PKD1_2_channel"/>
</dbReference>
<keyword evidence="8" id="KW-0175">Coiled coil</keyword>
<keyword evidence="5" id="KW-1003">Cell membrane</keyword>
<comment type="similarity">
    <text evidence="3">Belongs to the polycystin family.</text>
</comment>
<evidence type="ECO:0000256" key="15">
    <source>
        <dbReference type="PIRSR" id="PIRSR603915-2"/>
    </source>
</evidence>
<reference evidence="19" key="1">
    <citation type="submission" date="2020-11" db="EMBL/GenBank/DDBJ databases">
        <authorList>
            <person name="Tran Van P."/>
        </authorList>
    </citation>
    <scope>NUCLEOTIDE SEQUENCE</scope>
</reference>
<dbReference type="GO" id="GO:0005262">
    <property type="term" value="F:calcium channel activity"/>
    <property type="evidence" value="ECO:0007669"/>
    <property type="project" value="TreeGrafter"/>
</dbReference>
<dbReference type="Pfam" id="PF20519">
    <property type="entry name" value="Polycystin_dom"/>
    <property type="match status" value="1"/>
</dbReference>
<evidence type="ECO:0000256" key="7">
    <source>
        <dbReference type="ARBA" id="ARBA00022989"/>
    </source>
</evidence>
<sequence>MMNPTMYYQTKIMSDLFLDRADNSGVTFRTASQMDDFWKFAEGPLMDGLYWERWYNNDTLVTKNSVLYENYLLGSPRMRQLKVKNDSCEVHKDFQRAIFSCYNFYAQPYEDRETTNAKNDTSFQWREIKSFAKNDVWGILGTYSGEGGYIVDLTLNKTKALAKIKDLKKNLWIDRGTRAIFIDFTTYNPNINLYVVTKLIAEFPATGGLITSWQFRTLNLLENSSDAPIALYICFTLFVVFIAYYIIEELVEIKTLGFWPYFQSSGWNFLDIFTILISVMLVFFLIYRKYVINKIFSEAYTTNGDSMESMDTESLQNSSSLALQIETYQFDTLGFWSAQFSNILAVLSFVAWIKLFKYISFNKTMSQLSSTLSRCAKDIAGFGVMFFIVFFAFAQLGYLLFGTQVKDYSSFGKAVFTLLRLILGDFDFQALEAANRVLGPIFFLSYIFFVFFVLMNMFLAIINDTYAEVKAEIGDDTNEFAVMDYFKSISNQFLLQILGKQ</sequence>
<dbReference type="InterPro" id="IPR051223">
    <property type="entry name" value="Polycystin"/>
</dbReference>
<evidence type="ECO:0000256" key="14">
    <source>
        <dbReference type="ARBA" id="ARBA00023303"/>
    </source>
</evidence>
<dbReference type="OrthoDB" id="444119at2759"/>
<evidence type="ECO:0000256" key="11">
    <source>
        <dbReference type="ARBA" id="ARBA00023157"/>
    </source>
</evidence>
<dbReference type="Pfam" id="PF08016">
    <property type="entry name" value="PKD_channel"/>
    <property type="match status" value="2"/>
</dbReference>
<evidence type="ECO:0000313" key="20">
    <source>
        <dbReference type="Proteomes" id="UP000728032"/>
    </source>
</evidence>
<keyword evidence="13" id="KW-0966">Cell projection</keyword>
<evidence type="ECO:0000256" key="6">
    <source>
        <dbReference type="ARBA" id="ARBA00022692"/>
    </source>
</evidence>
<dbReference type="GO" id="GO:0005929">
    <property type="term" value="C:cilium"/>
    <property type="evidence" value="ECO:0007669"/>
    <property type="project" value="UniProtKB-SubCell"/>
</dbReference>
<accession>A0A7R9QUX7</accession>